<dbReference type="InterPro" id="IPR005358">
    <property type="entry name" value="Puta_zinc/iron-chelating_dom"/>
</dbReference>
<evidence type="ECO:0000313" key="2">
    <source>
        <dbReference type="Proteomes" id="UP001198983"/>
    </source>
</evidence>
<dbReference type="EMBL" id="CP081135">
    <property type="protein sequence ID" value="UEL49372.1"/>
    <property type="molecule type" value="Genomic_DNA"/>
</dbReference>
<sequence>MASINNTDILKSIDYAKKNQLFEKLNNIYDTLPKGECTGCGNCCMESVGINLIEFLNIFNYLQDKSELRKKSIDRIIDYYFLEFMEKKSCPFKDENNRCKIYEVRPLNCRLFGHWKKEDYNKNLKDVTDKNKQYKNIMKVKYGINISDEVVNYKIKYCEEFMPENKYLSKSERLNFADNIMVLDSSLFSKGVIDIEFRDRGVVEYFIDSLLDQNMSYNIKVRISKERDTSKRTISRLKRILIK</sequence>
<evidence type="ECO:0000313" key="1">
    <source>
        <dbReference type="EMBL" id="UEL49372.1"/>
    </source>
</evidence>
<gene>
    <name evidence="1" type="ORF">JW646_07985</name>
</gene>
<dbReference type="AlphaFoldDB" id="A0AAX2ZNX8"/>
<dbReference type="Proteomes" id="UP001198983">
    <property type="component" value="Chromosome"/>
</dbReference>
<dbReference type="RefSeq" id="WP_228417224.1">
    <property type="nucleotide sequence ID" value="NZ_CP081135.1"/>
</dbReference>
<dbReference type="Pfam" id="PF03692">
    <property type="entry name" value="CxxCxxCC"/>
    <property type="match status" value="1"/>
</dbReference>
<dbReference type="KEGG" id="tem:JW646_07985"/>
<accession>A0AAX2ZNX8</accession>
<protein>
    <submittedName>
        <fullName evidence="1">YkgJ family cysteine cluster protein</fullName>
    </submittedName>
</protein>
<name>A0AAX2ZNX8_9FIRM</name>
<organism evidence="1 2">
    <name type="scientific">Terrisporobacter hibernicus</name>
    <dbReference type="NCBI Taxonomy" id="2813371"/>
    <lineage>
        <taxon>Bacteria</taxon>
        <taxon>Bacillati</taxon>
        <taxon>Bacillota</taxon>
        <taxon>Clostridia</taxon>
        <taxon>Peptostreptococcales</taxon>
        <taxon>Peptostreptococcaceae</taxon>
        <taxon>Terrisporobacter</taxon>
    </lineage>
</organism>
<reference evidence="1 2" key="1">
    <citation type="journal article" date="2023" name="Int. J. Syst. Evol. Microbiol.">
        <title>Terrisporobacter hibernicus sp. nov., isolated from bovine faeces in Northern Ireland.</title>
        <authorList>
            <person name="Mitchell M."/>
            <person name="Nguyen S.V."/>
            <person name="Connor M."/>
            <person name="Fairley D.J."/>
            <person name="Donoghue O."/>
            <person name="Marshall H."/>
            <person name="Koolman L."/>
            <person name="McMullan G."/>
            <person name="Schaffer K.E."/>
            <person name="McGrath J.W."/>
            <person name="Fanning S."/>
        </authorList>
    </citation>
    <scope>NUCLEOTIDE SEQUENCE [LARGE SCALE GENOMIC DNA]</scope>
    <source>
        <strain evidence="1 2">MCA3</strain>
    </source>
</reference>
<proteinExistence type="predicted"/>
<keyword evidence="2" id="KW-1185">Reference proteome</keyword>